<dbReference type="GO" id="GO:0004198">
    <property type="term" value="F:calcium-dependent cysteine-type endopeptidase activity"/>
    <property type="evidence" value="ECO:0007669"/>
    <property type="project" value="InterPro"/>
</dbReference>
<evidence type="ECO:0000256" key="3">
    <source>
        <dbReference type="ARBA" id="ARBA00022723"/>
    </source>
</evidence>
<dbReference type="OrthoDB" id="205770at2759"/>
<proteinExistence type="inferred from homology"/>
<dbReference type="InterPro" id="IPR038765">
    <property type="entry name" value="Papain-like_cys_pep_sf"/>
</dbReference>
<feature type="region of interest" description="Disordered" evidence="11">
    <location>
        <begin position="867"/>
        <end position="887"/>
    </location>
</feature>
<evidence type="ECO:0000256" key="2">
    <source>
        <dbReference type="ARBA" id="ARBA00022670"/>
    </source>
</evidence>
<keyword evidence="3" id="KW-0479">Metal-binding</keyword>
<comment type="caution">
    <text evidence="9">Lacks conserved residue(s) required for the propagation of feature annotation.</text>
</comment>
<comment type="caution">
    <text evidence="14">The sequence shown here is derived from an EMBL/GenBank/DDBJ whole genome shotgun (WGS) entry which is preliminary data.</text>
</comment>
<gene>
    <name evidence="14" type="ORF">JKP88DRAFT_334256</name>
</gene>
<feature type="compositionally biased region" description="Basic and acidic residues" evidence="11">
    <location>
        <begin position="335"/>
        <end position="344"/>
    </location>
</feature>
<dbReference type="SUPFAM" id="SSF54001">
    <property type="entry name" value="Cysteine proteinases"/>
    <property type="match status" value="1"/>
</dbReference>
<keyword evidence="7" id="KW-0862">Zinc</keyword>
<dbReference type="PANTHER" id="PTHR10183:SF379">
    <property type="entry name" value="CALPAIN-5"/>
    <property type="match status" value="1"/>
</dbReference>
<dbReference type="GO" id="GO:0006508">
    <property type="term" value="P:proteolysis"/>
    <property type="evidence" value="ECO:0007669"/>
    <property type="project" value="UniProtKB-KW"/>
</dbReference>
<evidence type="ECO:0000256" key="9">
    <source>
        <dbReference type="PROSITE-ProRule" id="PRU00239"/>
    </source>
</evidence>
<evidence type="ECO:0000256" key="4">
    <source>
        <dbReference type="ARBA" id="ARBA00022771"/>
    </source>
</evidence>
<sequence length="1490" mass="159240">MIGFGLPAGTIWSAGTSWTLSHGAHVEICSLLDSLERIRPTCFKLWLQQYAADMPDSADGLSPSSRFSKFGNSDAELSQSLGLQQASGRKAEVPKSRVCTSTIPDSACRPTAQSPLPPAEPIDIEMDTLDSPDKLDLPSLLLPEGTLPLGHQRVAVCYNEALLRGWVAQPSPCCAAASVAGAFNALRGAARGTPRALTHFAVLSVLEETLCERIDNLRARFERLLGSSVAPLLDALRERVAADGRALGGAGARAVPRKYLLRQVRELVAERIAGDACEGGEAGSDQQPDAFRRLAELLEEEEAKAGGGASGDEALGGDSDGGGARVLLPPPRARAQCEGRRSSQQDDADASGEEADAAEQGACETQTATATAITTADSSSSGLLPLPPETAREARQQQRRRSLSSRSPWRWKTDLYELLKAMGGLEKLTSKRPSTAAFGNAGVIRAVNRLSANGISDAVHYGPTHGSSSGGGGGAARVSARLFMGRAHRSGGGIDVPLSRGDDEAAVAAQWAALREAFCKEGQVVLFHLKNHYALRLYPAGCIDEHAVLVKNMSQGNSAQLHDKQEALRLFLSVTGCQHPAVATKFLLGAEYDLNIAVNHYLSSSTTLPDVAIQVLEDSDEDDLQAKHPPPQPSVTTPRKKPRVQEGGVSSTNSSPSHQQQQLPLLDAAAPVADHLQQIVSHWQRTGQPFEDVSFPPVAARLSTVRKAGANQNRHFYACALRKCNFFQWCASAAPTRQALQLVWRAFAPPRFCLYKSGGAEVMLSMHACTTLSAMWLCACVTRHVRSINAMRAIARPGRAMMRYSTACLAVISERADLIQCVLPASEPATSAGCYHVRLFLAGKWTSVLVDRWLPCKPPSEPIVAVSPVKPPPKPPRKIGSPLKRKASPSKVKLQYVAERTPAFASAVGGQLWPALVEKAYAKAHGSYHAISGGHVREAFTALTGAPTETLLLDGPNFNSEDAWLRLLSFAHARFPMGCATPWDPDTSRAQRKAGLVNNHAYSILEVRELHGIKEGKQLTVDHFFGARAESSSAQHMLQHASTQPPPPPLRLLRIRNPWGRLEWNADWSAKSEQWTRKLRKELDRGEPNDGTFWMRLPRVHLLAHVEARSTLLEPSVSRAYECVPRVSAATALRCSYHDFLQRFALVDVCKAHEGWTHTTFDTATAAAAPPLACAHAFEIVTPPSHSTCTYTVTPLSISNAGASAQPFVFGLYGARALPARALPWRAASAAAHAALHQALALYWTGAAPCGTTADAFNDEEDEYVDAGGGSGGGGGGAHSEAYALGDSAALVVTETPRGVVLFTAVNAHATRALALSVGLTAARRCAAAGGALRAERAALRPRAQALLLAIAAAAPDAHTRRDCAFEFQYAARPAARDASVSECPAHGPLFAEHELVAGAEALMSRAAVRGCGGGSGGSGGGERGYAVVGQQRDEEEAQVLRQYFALLEQVDIGDLRDAHALQNGFLGCQEVLELRSYGHFERRLRGGLS</sequence>
<feature type="active site" evidence="8">
    <location>
        <position position="1057"/>
    </location>
</feature>
<keyword evidence="15" id="KW-1185">Reference proteome</keyword>
<evidence type="ECO:0000313" key="14">
    <source>
        <dbReference type="EMBL" id="KAG5176993.1"/>
    </source>
</evidence>
<dbReference type="Gene3D" id="3.90.70.10">
    <property type="entry name" value="Cysteine proteinases"/>
    <property type="match status" value="1"/>
</dbReference>
<protein>
    <recommendedName>
        <fullName evidence="16">Calpain catalytic domain-containing protein</fullName>
    </recommendedName>
</protein>
<feature type="region of interest" description="Disordered" evidence="11">
    <location>
        <begin position="302"/>
        <end position="406"/>
    </location>
</feature>
<accession>A0A836C9N9</accession>
<dbReference type="EMBL" id="JAFCMP010000531">
    <property type="protein sequence ID" value="KAG5176993.1"/>
    <property type="molecule type" value="Genomic_DNA"/>
</dbReference>
<evidence type="ECO:0000256" key="7">
    <source>
        <dbReference type="ARBA" id="ARBA00022833"/>
    </source>
</evidence>
<evidence type="ECO:0000256" key="6">
    <source>
        <dbReference type="ARBA" id="ARBA00022807"/>
    </source>
</evidence>
<keyword evidence="4 10" id="KW-0863">Zinc-finger</keyword>
<dbReference type="Pfam" id="PF06839">
    <property type="entry name" value="Zn_ribbon_GRF"/>
    <property type="match status" value="1"/>
</dbReference>
<dbReference type="PROSITE" id="PS50203">
    <property type="entry name" value="CALPAIN_CAT"/>
    <property type="match status" value="1"/>
</dbReference>
<evidence type="ECO:0000256" key="10">
    <source>
        <dbReference type="PROSITE-ProRule" id="PRU01343"/>
    </source>
</evidence>
<dbReference type="SMART" id="SM00230">
    <property type="entry name" value="CysPc"/>
    <property type="match status" value="1"/>
</dbReference>
<dbReference type="Pfam" id="PF00648">
    <property type="entry name" value="Peptidase_C2"/>
    <property type="match status" value="2"/>
</dbReference>
<keyword evidence="2" id="KW-0645">Protease</keyword>
<name>A0A836C9N9_9STRA</name>
<dbReference type="Proteomes" id="UP000664859">
    <property type="component" value="Unassembled WGS sequence"/>
</dbReference>
<keyword evidence="6" id="KW-0788">Thiol protease</keyword>
<organism evidence="14 15">
    <name type="scientific">Tribonema minus</name>
    <dbReference type="NCBI Taxonomy" id="303371"/>
    <lineage>
        <taxon>Eukaryota</taxon>
        <taxon>Sar</taxon>
        <taxon>Stramenopiles</taxon>
        <taxon>Ochrophyta</taxon>
        <taxon>PX clade</taxon>
        <taxon>Xanthophyceae</taxon>
        <taxon>Tribonematales</taxon>
        <taxon>Tribonemataceae</taxon>
        <taxon>Tribonema</taxon>
    </lineage>
</organism>
<feature type="domain" description="GRF-type" evidence="13">
    <location>
        <begin position="693"/>
        <end position="733"/>
    </location>
</feature>
<dbReference type="InterPro" id="IPR001300">
    <property type="entry name" value="Peptidase_C2_calpain_cat"/>
</dbReference>
<evidence type="ECO:0000256" key="1">
    <source>
        <dbReference type="ARBA" id="ARBA00007623"/>
    </source>
</evidence>
<feature type="compositionally biased region" description="Low complexity" evidence="11">
    <location>
        <begin position="358"/>
        <end position="384"/>
    </location>
</feature>
<reference evidence="14" key="1">
    <citation type="submission" date="2021-02" db="EMBL/GenBank/DDBJ databases">
        <title>First Annotated Genome of the Yellow-green Alga Tribonema minus.</title>
        <authorList>
            <person name="Mahan K.M."/>
        </authorList>
    </citation>
    <scope>NUCLEOTIDE SEQUENCE</scope>
    <source>
        <strain evidence="14">UTEX B ZZ1240</strain>
    </source>
</reference>
<evidence type="ECO:0000256" key="8">
    <source>
        <dbReference type="PIRSR" id="PIRSR622684-1"/>
    </source>
</evidence>
<evidence type="ECO:0000256" key="5">
    <source>
        <dbReference type="ARBA" id="ARBA00022801"/>
    </source>
</evidence>
<comment type="similarity">
    <text evidence="1">Belongs to the peptidase C2 family.</text>
</comment>
<evidence type="ECO:0000313" key="15">
    <source>
        <dbReference type="Proteomes" id="UP000664859"/>
    </source>
</evidence>
<dbReference type="InterPro" id="IPR022684">
    <property type="entry name" value="Calpain_cysteine_protease"/>
</dbReference>
<feature type="domain" description="Calpain catalytic" evidence="12">
    <location>
        <begin position="807"/>
        <end position="1100"/>
    </location>
</feature>
<evidence type="ECO:0000259" key="13">
    <source>
        <dbReference type="PROSITE" id="PS51999"/>
    </source>
</evidence>
<keyword evidence="5" id="KW-0378">Hydrolase</keyword>
<feature type="compositionally biased region" description="Low complexity" evidence="11">
    <location>
        <begin position="654"/>
        <end position="663"/>
    </location>
</feature>
<feature type="region of interest" description="Disordered" evidence="11">
    <location>
        <begin position="620"/>
        <end position="663"/>
    </location>
</feature>
<dbReference type="GO" id="GO:0008270">
    <property type="term" value="F:zinc ion binding"/>
    <property type="evidence" value="ECO:0007669"/>
    <property type="project" value="UniProtKB-KW"/>
</dbReference>
<dbReference type="PANTHER" id="PTHR10183">
    <property type="entry name" value="CALPAIN"/>
    <property type="match status" value="1"/>
</dbReference>
<dbReference type="InterPro" id="IPR010666">
    <property type="entry name" value="Znf_GRF"/>
</dbReference>
<dbReference type="Pfam" id="PF14555">
    <property type="entry name" value="UBA_4"/>
    <property type="match status" value="1"/>
</dbReference>
<feature type="compositionally biased region" description="Acidic residues" evidence="11">
    <location>
        <begin position="346"/>
        <end position="357"/>
    </location>
</feature>
<evidence type="ECO:0000259" key="12">
    <source>
        <dbReference type="PROSITE" id="PS50203"/>
    </source>
</evidence>
<feature type="active site" evidence="8">
    <location>
        <position position="1000"/>
    </location>
</feature>
<evidence type="ECO:0000256" key="11">
    <source>
        <dbReference type="SAM" id="MobiDB-lite"/>
    </source>
</evidence>
<dbReference type="PROSITE" id="PS51999">
    <property type="entry name" value="ZF_GRF"/>
    <property type="match status" value="1"/>
</dbReference>
<evidence type="ECO:0008006" key="16">
    <source>
        <dbReference type="Google" id="ProtNLM"/>
    </source>
</evidence>